<dbReference type="Proteomes" id="UP001161276">
    <property type="component" value="Unassembled WGS sequence"/>
</dbReference>
<comment type="caution">
    <text evidence="2">The sequence shown here is derived from an EMBL/GenBank/DDBJ whole genome shotgun (WGS) entry which is preliminary data.</text>
</comment>
<keyword evidence="1" id="KW-0812">Transmembrane</keyword>
<keyword evidence="1" id="KW-0472">Membrane</keyword>
<gene>
    <name evidence="2" type="ORF">N5K24_19860</name>
</gene>
<accession>A0AA43B210</accession>
<sequence>MLISLILLWIALSLGVGLLAARRGRKAVGWTILACLISPVVAGIFLMTIDDRSPRARQPVVATHIDCPGCGQRILRDARVCRHCGGTVAKMADRSEAERIAALRRLGVSEPLVQLSSGTCLHEAFRGICVGPPTRAYPRPGASDGPVWIALWDQDAMVYAVLKDEDGLEFNRYSIERPRDIDVIARSEQGFWLHRFDFLYERDLPDDTLRQAAQAVGFRYLDRFLRERHAADAQLGTFAAHRAWLQSLITSVDSDAASVLTTAIPSR</sequence>
<dbReference type="AlphaFoldDB" id="A0AA43B210"/>
<reference evidence="2" key="1">
    <citation type="submission" date="2022-09" db="EMBL/GenBank/DDBJ databases">
        <title>Intensive care unit water sources are persistently colonized with multi-drug resistant bacteria and are the site of extensive horizontal gene transfer of antibiotic resistance genes.</title>
        <authorList>
            <person name="Diorio-Toth L."/>
        </authorList>
    </citation>
    <scope>NUCLEOTIDE SEQUENCE</scope>
    <source>
        <strain evidence="2">GD03676</strain>
    </source>
</reference>
<dbReference type="EMBL" id="JAOCKG010000009">
    <property type="protein sequence ID" value="MDH2052668.1"/>
    <property type="molecule type" value="Genomic_DNA"/>
</dbReference>
<proteinExistence type="predicted"/>
<protein>
    <submittedName>
        <fullName evidence="2">Zinc ribbon domain-containing protein</fullName>
    </submittedName>
</protein>
<name>A0AA43B210_9BURK</name>
<organism evidence="2 3">
    <name type="scientific">Achromobacter marplatensis</name>
    <dbReference type="NCBI Taxonomy" id="470868"/>
    <lineage>
        <taxon>Bacteria</taxon>
        <taxon>Pseudomonadati</taxon>
        <taxon>Pseudomonadota</taxon>
        <taxon>Betaproteobacteria</taxon>
        <taxon>Burkholderiales</taxon>
        <taxon>Alcaligenaceae</taxon>
        <taxon>Achromobacter</taxon>
    </lineage>
</organism>
<evidence type="ECO:0000313" key="2">
    <source>
        <dbReference type="EMBL" id="MDH2052668.1"/>
    </source>
</evidence>
<feature type="transmembrane region" description="Helical" evidence="1">
    <location>
        <begin position="30"/>
        <end position="49"/>
    </location>
</feature>
<dbReference type="RefSeq" id="WP_280028159.1">
    <property type="nucleotide sequence ID" value="NZ_JAOCKG010000009.1"/>
</dbReference>
<evidence type="ECO:0000313" key="3">
    <source>
        <dbReference type="Proteomes" id="UP001161276"/>
    </source>
</evidence>
<evidence type="ECO:0000256" key="1">
    <source>
        <dbReference type="SAM" id="Phobius"/>
    </source>
</evidence>
<keyword evidence="1" id="KW-1133">Transmembrane helix</keyword>